<protein>
    <submittedName>
        <fullName evidence="1">Uncharacterized protein</fullName>
    </submittedName>
</protein>
<gene>
    <name evidence="1" type="ORF">PISS_a3136</name>
</gene>
<keyword evidence="2" id="KW-1185">Reference proteome</keyword>
<reference evidence="1 2" key="1">
    <citation type="submission" date="2015-06" db="EMBL/GenBank/DDBJ databases">
        <authorList>
            <person name="Xie B.-B."/>
            <person name="Rong J.-C."/>
            <person name="Qin Q.-L."/>
            <person name="Zhang Y.-Z."/>
        </authorList>
    </citation>
    <scope>NUCLEOTIDE SEQUENCE [LARGE SCALE GENOMIC DNA]</scope>
    <source>
        <strain evidence="1 2">KMM 3549</strain>
    </source>
</reference>
<evidence type="ECO:0000313" key="2">
    <source>
        <dbReference type="Proteomes" id="UP000217258"/>
    </source>
</evidence>
<organism evidence="1 2">
    <name type="scientific">Pseudoalteromonas issachenkonii</name>
    <dbReference type="NCBI Taxonomy" id="152297"/>
    <lineage>
        <taxon>Bacteria</taxon>
        <taxon>Pseudomonadati</taxon>
        <taxon>Pseudomonadota</taxon>
        <taxon>Gammaproteobacteria</taxon>
        <taxon>Alteromonadales</taxon>
        <taxon>Pseudoalteromonadaceae</taxon>
        <taxon>Pseudoalteromonas</taxon>
    </lineage>
</organism>
<sequence length="39" mass="4317">MSLAKSFILTIKELTAQIVGFEVLLVMSFVKQIHLLIAA</sequence>
<evidence type="ECO:0000313" key="1">
    <source>
        <dbReference type="EMBL" id="ATC91854.1"/>
    </source>
</evidence>
<accession>A0ABM6N668</accession>
<dbReference type="EMBL" id="CP011030">
    <property type="protein sequence ID" value="ATC91854.1"/>
    <property type="molecule type" value="Genomic_DNA"/>
</dbReference>
<name>A0ABM6N668_9GAMM</name>
<proteinExistence type="predicted"/>
<dbReference type="Proteomes" id="UP000217258">
    <property type="component" value="Chromosome I"/>
</dbReference>